<sequence>MEALIKVHGRKSKSEFLSSTPALHSNNFALLSMAQSNNVATPREDLSGHICPSDLNNNNVQQPQRTPCVYCLHNAGRYPFSTEDHTYAALRFVHSAQNVPSGISPSRIRLREDSDVILCAVCLDELELGSYVIKLPCKHIFHEFCIAEWLRLQKICPLCRSRCSNT</sequence>
<feature type="domain" description="RING-type" evidence="4">
    <location>
        <begin position="119"/>
        <end position="160"/>
    </location>
</feature>
<dbReference type="SUPFAM" id="SSF57850">
    <property type="entry name" value="RING/U-box"/>
    <property type="match status" value="1"/>
</dbReference>
<dbReference type="PANTHER" id="PTHR22765:SF434">
    <property type="entry name" value="GB|AAD18119.1-RELATED"/>
    <property type="match status" value="1"/>
</dbReference>
<dbReference type="PANTHER" id="PTHR22765">
    <property type="entry name" value="RING FINGER AND PROTEASE ASSOCIATED DOMAIN-CONTAINING"/>
    <property type="match status" value="1"/>
</dbReference>
<dbReference type="InterPro" id="IPR013083">
    <property type="entry name" value="Znf_RING/FYVE/PHD"/>
</dbReference>
<keyword evidence="2" id="KW-0862">Zinc</keyword>
<dbReference type="Gene3D" id="3.30.40.10">
    <property type="entry name" value="Zinc/RING finger domain, C3HC4 (zinc finger)"/>
    <property type="match status" value="1"/>
</dbReference>
<evidence type="ECO:0000313" key="5">
    <source>
        <dbReference type="EnsemblMetazoa" id="GAUT007948-PA"/>
    </source>
</evidence>
<dbReference type="InterPro" id="IPR001841">
    <property type="entry name" value="Znf_RING"/>
</dbReference>
<protein>
    <submittedName>
        <fullName evidence="5">RING-type domain-containing protein</fullName>
    </submittedName>
</protein>
<evidence type="ECO:0000259" key="4">
    <source>
        <dbReference type="PROSITE" id="PS50089"/>
    </source>
</evidence>
<dbReference type="PROSITE" id="PS50089">
    <property type="entry name" value="ZF_RING_2"/>
    <property type="match status" value="1"/>
</dbReference>
<reference evidence="5" key="1">
    <citation type="submission" date="2020-05" db="UniProtKB">
        <authorList>
            <consortium name="EnsemblMetazoa"/>
        </authorList>
    </citation>
    <scope>IDENTIFICATION</scope>
    <source>
        <strain evidence="5">TTRI</strain>
    </source>
</reference>
<dbReference type="InterPro" id="IPR051826">
    <property type="entry name" value="E3_ubiquitin-ligase_domain"/>
</dbReference>
<accession>A0A1A9UL10</accession>
<dbReference type="AlphaFoldDB" id="A0A1A9UL10"/>
<keyword evidence="1 3" id="KW-0863">Zinc-finger</keyword>
<dbReference type="GO" id="GO:0008270">
    <property type="term" value="F:zinc ion binding"/>
    <property type="evidence" value="ECO:0007669"/>
    <property type="project" value="UniProtKB-KW"/>
</dbReference>
<dbReference type="SMART" id="SM00184">
    <property type="entry name" value="RING"/>
    <property type="match status" value="1"/>
</dbReference>
<keyword evidence="6" id="KW-1185">Reference proteome</keyword>
<evidence type="ECO:0000313" key="6">
    <source>
        <dbReference type="Proteomes" id="UP000078200"/>
    </source>
</evidence>
<organism evidence="5 6">
    <name type="scientific">Glossina austeni</name>
    <name type="common">Savannah tsetse fly</name>
    <dbReference type="NCBI Taxonomy" id="7395"/>
    <lineage>
        <taxon>Eukaryota</taxon>
        <taxon>Metazoa</taxon>
        <taxon>Ecdysozoa</taxon>
        <taxon>Arthropoda</taxon>
        <taxon>Hexapoda</taxon>
        <taxon>Insecta</taxon>
        <taxon>Pterygota</taxon>
        <taxon>Neoptera</taxon>
        <taxon>Endopterygota</taxon>
        <taxon>Diptera</taxon>
        <taxon>Brachycera</taxon>
        <taxon>Muscomorpha</taxon>
        <taxon>Hippoboscoidea</taxon>
        <taxon>Glossinidae</taxon>
        <taxon>Glossina</taxon>
    </lineage>
</organism>
<evidence type="ECO:0000256" key="1">
    <source>
        <dbReference type="ARBA" id="ARBA00022771"/>
    </source>
</evidence>
<dbReference type="Pfam" id="PF13639">
    <property type="entry name" value="zf-RING_2"/>
    <property type="match status" value="1"/>
</dbReference>
<proteinExistence type="predicted"/>
<dbReference type="STRING" id="7395.A0A1A9UL10"/>
<dbReference type="VEuPathDB" id="VectorBase:GAUT007948"/>
<dbReference type="GO" id="GO:0006511">
    <property type="term" value="P:ubiquitin-dependent protein catabolic process"/>
    <property type="evidence" value="ECO:0007669"/>
    <property type="project" value="TreeGrafter"/>
</dbReference>
<name>A0A1A9UL10_GLOAU</name>
<dbReference type="Proteomes" id="UP000078200">
    <property type="component" value="Unassembled WGS sequence"/>
</dbReference>
<dbReference type="GO" id="GO:0061630">
    <property type="term" value="F:ubiquitin protein ligase activity"/>
    <property type="evidence" value="ECO:0007669"/>
    <property type="project" value="TreeGrafter"/>
</dbReference>
<evidence type="ECO:0000256" key="2">
    <source>
        <dbReference type="ARBA" id="ARBA00022833"/>
    </source>
</evidence>
<evidence type="ECO:0000256" key="3">
    <source>
        <dbReference type="PROSITE-ProRule" id="PRU00175"/>
    </source>
</evidence>
<keyword evidence="1 3" id="KW-0479">Metal-binding</keyword>
<dbReference type="EnsemblMetazoa" id="GAUT007948-RA">
    <property type="protein sequence ID" value="GAUT007948-PA"/>
    <property type="gene ID" value="GAUT007948"/>
</dbReference>